<evidence type="ECO:0000313" key="2">
    <source>
        <dbReference type="EMBL" id="KJV35685.1"/>
    </source>
</evidence>
<dbReference type="Proteomes" id="UP000033651">
    <property type="component" value="Unassembled WGS sequence"/>
</dbReference>
<name>A0A0F3KWP3_9GAMM</name>
<dbReference type="InterPro" id="IPR010982">
    <property type="entry name" value="Lambda_DNA-bd_dom_sf"/>
</dbReference>
<organism evidence="2 3">
    <name type="scientific">Luteibacter yeojuensis</name>
    <dbReference type="NCBI Taxonomy" id="345309"/>
    <lineage>
        <taxon>Bacteria</taxon>
        <taxon>Pseudomonadati</taxon>
        <taxon>Pseudomonadota</taxon>
        <taxon>Gammaproteobacteria</taxon>
        <taxon>Lysobacterales</taxon>
        <taxon>Rhodanobacteraceae</taxon>
        <taxon>Luteibacter</taxon>
    </lineage>
</organism>
<dbReference type="CDD" id="cd00093">
    <property type="entry name" value="HTH_XRE"/>
    <property type="match status" value="1"/>
</dbReference>
<dbReference type="OrthoDB" id="7859580at2"/>
<dbReference type="AlphaFoldDB" id="A0A0F3KWP3"/>
<dbReference type="Gene3D" id="1.10.260.40">
    <property type="entry name" value="lambda repressor-like DNA-binding domains"/>
    <property type="match status" value="1"/>
</dbReference>
<dbReference type="Pfam" id="PF13560">
    <property type="entry name" value="HTH_31"/>
    <property type="match status" value="1"/>
</dbReference>
<comment type="caution">
    <text evidence="2">The sequence shown here is derived from an EMBL/GenBank/DDBJ whole genome shotgun (WGS) entry which is preliminary data.</text>
</comment>
<dbReference type="GO" id="GO:0003677">
    <property type="term" value="F:DNA binding"/>
    <property type="evidence" value="ECO:0007669"/>
    <property type="project" value="InterPro"/>
</dbReference>
<dbReference type="RefSeq" id="WP_045828782.1">
    <property type="nucleotide sequence ID" value="NZ_JZRB01000014.1"/>
</dbReference>
<gene>
    <name evidence="2" type="ORF">VI08_06670</name>
</gene>
<proteinExistence type="predicted"/>
<evidence type="ECO:0000259" key="1">
    <source>
        <dbReference type="PROSITE" id="PS50943"/>
    </source>
</evidence>
<dbReference type="PROSITE" id="PS50943">
    <property type="entry name" value="HTH_CROC1"/>
    <property type="match status" value="1"/>
</dbReference>
<dbReference type="SUPFAM" id="SSF47413">
    <property type="entry name" value="lambda repressor-like DNA-binding domains"/>
    <property type="match status" value="1"/>
</dbReference>
<dbReference type="InterPro" id="IPR001387">
    <property type="entry name" value="Cro/C1-type_HTH"/>
</dbReference>
<accession>A0A0F3KWP3</accession>
<reference evidence="2 3" key="1">
    <citation type="submission" date="2015-03" db="EMBL/GenBank/DDBJ databases">
        <title>Draft genome sequence of Luteibacter yeojuensis strain SU11.</title>
        <authorList>
            <person name="Sulaiman J."/>
            <person name="Priya K."/>
            <person name="Chan K.-G."/>
        </authorList>
    </citation>
    <scope>NUCLEOTIDE SEQUENCE [LARGE SCALE GENOMIC DNA]</scope>
    <source>
        <strain evidence="2 3">SU11</strain>
    </source>
</reference>
<dbReference type="EMBL" id="JZRB01000014">
    <property type="protein sequence ID" value="KJV35685.1"/>
    <property type="molecule type" value="Genomic_DNA"/>
</dbReference>
<feature type="domain" description="HTH cro/C1-type" evidence="1">
    <location>
        <begin position="9"/>
        <end position="64"/>
    </location>
</feature>
<dbReference type="SMART" id="SM00530">
    <property type="entry name" value="HTH_XRE"/>
    <property type="match status" value="1"/>
</dbReference>
<evidence type="ECO:0000313" key="3">
    <source>
        <dbReference type="Proteomes" id="UP000033651"/>
    </source>
</evidence>
<keyword evidence="3" id="KW-1185">Reference proteome</keyword>
<sequence length="123" mass="13049">MLSPFGKLLRKMRIDRDKTLADLAGLANVSTAFVSAVETGRKAVPPSFIDAVTRGLSLTASEESSLAQAAAGQAKEVTISLANGSDRARELAVAFARRFENLSEGEVESLFKQIAPPRGDKDA</sequence>
<dbReference type="PATRIC" id="fig|345309.4.peg.535"/>
<protein>
    <recommendedName>
        <fullName evidence="1">HTH cro/C1-type domain-containing protein</fullName>
    </recommendedName>
</protein>